<evidence type="ECO:0000259" key="4">
    <source>
        <dbReference type="PROSITE" id="PS50893"/>
    </source>
</evidence>
<dbReference type="RefSeq" id="WP_331810191.1">
    <property type="nucleotide sequence ID" value="NZ_JAZHOU010000003.1"/>
</dbReference>
<evidence type="ECO:0000313" key="6">
    <source>
        <dbReference type="Proteomes" id="UP001356704"/>
    </source>
</evidence>
<dbReference type="InterPro" id="IPR015854">
    <property type="entry name" value="ABC_transpr_LolD-like"/>
</dbReference>
<reference evidence="5 6" key="1">
    <citation type="submission" date="2024-02" db="EMBL/GenBank/DDBJ databases">
        <title>Winogradskyella poriferorum JCM 12885.</title>
        <authorList>
            <person name="Zhang D.-F."/>
            <person name="Fu Z.-Y."/>
        </authorList>
    </citation>
    <scope>NUCLEOTIDE SEQUENCE [LARGE SCALE GENOMIC DNA]</scope>
    <source>
        <strain evidence="5 6">JCM 12885</strain>
    </source>
</reference>
<dbReference type="PANTHER" id="PTHR24220">
    <property type="entry name" value="IMPORT ATP-BINDING PROTEIN"/>
    <property type="match status" value="1"/>
</dbReference>
<dbReference type="InterPro" id="IPR027417">
    <property type="entry name" value="P-loop_NTPase"/>
</dbReference>
<evidence type="ECO:0000256" key="2">
    <source>
        <dbReference type="ARBA" id="ARBA00022741"/>
    </source>
</evidence>
<dbReference type="PANTHER" id="PTHR24220:SF689">
    <property type="entry name" value="LIPOPROTEIN-RELEASING SYSTEM ATP-BINDING PROTEIN LOLD"/>
    <property type="match status" value="1"/>
</dbReference>
<feature type="domain" description="ABC transporter" evidence="4">
    <location>
        <begin position="1"/>
        <end position="196"/>
    </location>
</feature>
<dbReference type="InterPro" id="IPR003439">
    <property type="entry name" value="ABC_transporter-like_ATP-bd"/>
</dbReference>
<dbReference type="Pfam" id="PF00005">
    <property type="entry name" value="ABC_tran"/>
    <property type="match status" value="1"/>
</dbReference>
<dbReference type="PROSITE" id="PS50893">
    <property type="entry name" value="ABC_TRANSPORTER_2"/>
    <property type="match status" value="1"/>
</dbReference>
<name>A0ABU7W8E0_9FLAO</name>
<dbReference type="Gene3D" id="3.40.50.300">
    <property type="entry name" value="P-loop containing nucleotide triphosphate hydrolases"/>
    <property type="match status" value="1"/>
</dbReference>
<organism evidence="5 6">
    <name type="scientific">Winogradskyella poriferorum</name>
    <dbReference type="NCBI Taxonomy" id="307627"/>
    <lineage>
        <taxon>Bacteria</taxon>
        <taxon>Pseudomonadati</taxon>
        <taxon>Bacteroidota</taxon>
        <taxon>Flavobacteriia</taxon>
        <taxon>Flavobacteriales</taxon>
        <taxon>Flavobacteriaceae</taxon>
        <taxon>Winogradskyella</taxon>
    </lineage>
</organism>
<dbReference type="SUPFAM" id="SSF52540">
    <property type="entry name" value="P-loop containing nucleoside triphosphate hydrolases"/>
    <property type="match status" value="1"/>
</dbReference>
<sequence length="196" mass="22611">MSEAELAASDIYLQKEVVFEKGKKYLIKANSGHGKSSVLNFIYGSNHNYTGKVDYSNTEASIFNLRKTEISYVFQDFKLFPSLTLFENIQLKNKLTHYKSIEQIDELIEKMQLSHRRDSLVATLSLGQRQRVAIIRALCQPFNFLLLDEPFSHLDSSNIKIIVRILNKELEERQASVIITALDDLPFFEFDKTINL</sequence>
<dbReference type="InterPro" id="IPR017871">
    <property type="entry name" value="ABC_transporter-like_CS"/>
</dbReference>
<comment type="similarity">
    <text evidence="1">Belongs to the ABC transporter superfamily.</text>
</comment>
<dbReference type="PROSITE" id="PS00211">
    <property type="entry name" value="ABC_TRANSPORTER_1"/>
    <property type="match status" value="1"/>
</dbReference>
<dbReference type="EMBL" id="JAZHOU010000003">
    <property type="protein sequence ID" value="MEF3079431.1"/>
    <property type="molecule type" value="Genomic_DNA"/>
</dbReference>
<dbReference type="GO" id="GO:0005524">
    <property type="term" value="F:ATP binding"/>
    <property type="evidence" value="ECO:0007669"/>
    <property type="project" value="UniProtKB-KW"/>
</dbReference>
<dbReference type="Proteomes" id="UP001356704">
    <property type="component" value="Unassembled WGS sequence"/>
</dbReference>
<proteinExistence type="inferred from homology"/>
<protein>
    <submittedName>
        <fullName evidence="5">ATP-binding cassette domain-containing protein</fullName>
    </submittedName>
</protein>
<evidence type="ECO:0000256" key="3">
    <source>
        <dbReference type="ARBA" id="ARBA00022840"/>
    </source>
</evidence>
<evidence type="ECO:0000256" key="1">
    <source>
        <dbReference type="ARBA" id="ARBA00005417"/>
    </source>
</evidence>
<evidence type="ECO:0000313" key="5">
    <source>
        <dbReference type="EMBL" id="MEF3079431.1"/>
    </source>
</evidence>
<keyword evidence="3 5" id="KW-0067">ATP-binding</keyword>
<comment type="caution">
    <text evidence="5">The sequence shown here is derived from an EMBL/GenBank/DDBJ whole genome shotgun (WGS) entry which is preliminary data.</text>
</comment>
<keyword evidence="2" id="KW-0547">Nucleotide-binding</keyword>
<gene>
    <name evidence="5" type="ORF">V1468_10465</name>
</gene>
<accession>A0ABU7W8E0</accession>
<keyword evidence="6" id="KW-1185">Reference proteome</keyword>